<gene>
    <name evidence="12" type="primary">LOC112291792</name>
</gene>
<dbReference type="PANTHER" id="PTHR31269">
    <property type="entry name" value="S-TYPE ANION CHANNEL SLAH3"/>
    <property type="match status" value="1"/>
</dbReference>
<feature type="transmembrane region" description="Helical" evidence="11">
    <location>
        <begin position="414"/>
        <end position="436"/>
    </location>
</feature>
<evidence type="ECO:0000256" key="5">
    <source>
        <dbReference type="ARBA" id="ARBA00022475"/>
    </source>
</evidence>
<dbReference type="AlphaFoldDB" id="A0A7I4AUQ0"/>
<evidence type="ECO:0000313" key="13">
    <source>
        <dbReference type="Proteomes" id="UP000006727"/>
    </source>
</evidence>
<dbReference type="InterPro" id="IPR038665">
    <property type="entry name" value="Voltage-dep_anion_channel_sf"/>
</dbReference>
<feature type="transmembrane region" description="Helical" evidence="11">
    <location>
        <begin position="237"/>
        <end position="256"/>
    </location>
</feature>
<dbReference type="GeneID" id="112291792"/>
<evidence type="ECO:0000256" key="8">
    <source>
        <dbReference type="ARBA" id="ARBA00023065"/>
    </source>
</evidence>
<evidence type="ECO:0000256" key="3">
    <source>
        <dbReference type="ARBA" id="ARBA00007808"/>
    </source>
</evidence>
<dbReference type="EnsemblPlants" id="Pp3c14_15640V3.5">
    <property type="protein sequence ID" value="Pp3c14_15640V3.5"/>
    <property type="gene ID" value="Pp3c14_15640"/>
</dbReference>
<evidence type="ECO:0000256" key="2">
    <source>
        <dbReference type="ARBA" id="ARBA00004236"/>
    </source>
</evidence>
<dbReference type="CDD" id="cd09323">
    <property type="entry name" value="TDT_SLAC1_like"/>
    <property type="match status" value="1"/>
</dbReference>
<feature type="transmembrane region" description="Helical" evidence="11">
    <location>
        <begin position="197"/>
        <end position="216"/>
    </location>
</feature>
<dbReference type="PANTHER" id="PTHR31269:SF2">
    <property type="entry name" value="S-TYPE ANION CHANNEL SLAH3"/>
    <property type="match status" value="1"/>
</dbReference>
<sequence>MCFRDGLALENLGQSVIIRSESQMQVHQAPRDLESQMEWNDVLHTGCERCNMDTIFDMPVASQTGESLKYGTVDHQGIERHENQDHPPHKHRHSLDKSSLDAHQSNDDFHRRLSLDEVDTTHFPESYLDRMNGIELDRMNDARDSMFPLDKRWPFLLRVPVNVFGISMGIGSQSMVWKALATERSMQFLHVPSTVGTIFWVMGIVVLIVASVIYALKLFFWPKAVYREFVHPVRSNFFFGPLLSALFLLLGAPTLVNNDDRMSTLVGAFVICVPILLIEVHFYGHWLMGGHNRRLSVIANPTTEIAVIGNFVGATAFAKAGWHELGLFFFSFGLLHQIVVFLTIYMRLPSNTPLGSQLHPVLFLFVAPPSTAATTWIAINGSEDSFSKILTFIGLFLYLLLVSRANHLVRGVRFSLAWWAYTFPMAAAALAVMAYATATQGLFAKILAAALSFLSSATVTFVFVFTIARTWSGHLFPNDEVVGVCLTPDPTVRNEVSHFSNPCPATN</sequence>
<dbReference type="OrthoDB" id="1099at2759"/>
<evidence type="ECO:0000256" key="10">
    <source>
        <dbReference type="SAM" id="MobiDB-lite"/>
    </source>
</evidence>
<dbReference type="Gramene" id="Pp3c14_15640V3.5">
    <property type="protein sequence ID" value="Pp3c14_15640V3.5"/>
    <property type="gene ID" value="Pp3c14_15640"/>
</dbReference>
<feature type="transmembrane region" description="Helical" evidence="11">
    <location>
        <begin position="305"/>
        <end position="322"/>
    </location>
</feature>
<keyword evidence="4" id="KW-0813">Transport</keyword>
<accession>A0A7I4AUQ0</accession>
<reference evidence="12" key="3">
    <citation type="submission" date="2020-12" db="UniProtKB">
        <authorList>
            <consortium name="EnsemblPlants"/>
        </authorList>
    </citation>
    <scope>IDENTIFICATION</scope>
</reference>
<dbReference type="GO" id="GO:0005886">
    <property type="term" value="C:plasma membrane"/>
    <property type="evidence" value="ECO:0007669"/>
    <property type="project" value="UniProtKB-SubCell"/>
</dbReference>
<feature type="transmembrane region" description="Helical" evidence="11">
    <location>
        <begin position="385"/>
        <end position="402"/>
    </location>
</feature>
<name>A0A7I4AUQ0_PHYPA</name>
<evidence type="ECO:0000256" key="4">
    <source>
        <dbReference type="ARBA" id="ARBA00022448"/>
    </source>
</evidence>
<keyword evidence="7 11" id="KW-1133">Transmembrane helix</keyword>
<dbReference type="Pfam" id="PF03595">
    <property type="entry name" value="SLAC1"/>
    <property type="match status" value="1"/>
</dbReference>
<proteinExistence type="inferred from homology"/>
<dbReference type="Gene3D" id="1.50.10.150">
    <property type="entry name" value="Voltage-dependent anion channel"/>
    <property type="match status" value="1"/>
</dbReference>
<comment type="subcellular location">
    <subcellularLocation>
        <location evidence="2">Cell membrane</location>
    </subcellularLocation>
    <subcellularLocation>
        <location evidence="1">Endomembrane system</location>
        <topology evidence="1">Multi-pass membrane protein</topology>
    </subcellularLocation>
</comment>
<dbReference type="KEGG" id="ppp:112291792"/>
<dbReference type="EMBL" id="ABEU02000014">
    <property type="status" value="NOT_ANNOTATED_CDS"/>
    <property type="molecule type" value="Genomic_DNA"/>
</dbReference>
<feature type="transmembrane region" description="Helical" evidence="11">
    <location>
        <begin position="360"/>
        <end position="379"/>
    </location>
</feature>
<dbReference type="RefSeq" id="XP_024395452.1">
    <property type="nucleotide sequence ID" value="XM_024539684.2"/>
</dbReference>
<dbReference type="InParanoid" id="A0A7I4AUQ0"/>
<dbReference type="GO" id="GO:0006873">
    <property type="term" value="P:intracellular monoatomic ion homeostasis"/>
    <property type="evidence" value="ECO:0007669"/>
    <property type="project" value="InterPro"/>
</dbReference>
<evidence type="ECO:0000256" key="7">
    <source>
        <dbReference type="ARBA" id="ARBA00022989"/>
    </source>
</evidence>
<dbReference type="InterPro" id="IPR004695">
    <property type="entry name" value="SLAC1/Mae1/Ssu1/TehA"/>
</dbReference>
<dbReference type="GO" id="GO:0008308">
    <property type="term" value="F:voltage-gated monoatomic anion channel activity"/>
    <property type="evidence" value="ECO:0007669"/>
    <property type="project" value="InterPro"/>
</dbReference>
<evidence type="ECO:0000256" key="1">
    <source>
        <dbReference type="ARBA" id="ARBA00004127"/>
    </source>
</evidence>
<keyword evidence="13" id="KW-1185">Reference proteome</keyword>
<feature type="transmembrane region" description="Helical" evidence="11">
    <location>
        <begin position="442"/>
        <end position="468"/>
    </location>
</feature>
<feature type="region of interest" description="Disordered" evidence="10">
    <location>
        <begin position="80"/>
        <end position="103"/>
    </location>
</feature>
<feature type="transmembrane region" description="Helical" evidence="11">
    <location>
        <begin position="328"/>
        <end position="348"/>
    </location>
</feature>
<evidence type="ECO:0000256" key="9">
    <source>
        <dbReference type="ARBA" id="ARBA00023136"/>
    </source>
</evidence>
<dbReference type="InterPro" id="IPR030183">
    <property type="entry name" value="SLAC/SLAH"/>
</dbReference>
<reference evidence="12 13" key="1">
    <citation type="journal article" date="2008" name="Science">
        <title>The Physcomitrella genome reveals evolutionary insights into the conquest of land by plants.</title>
        <authorList>
            <person name="Rensing S."/>
            <person name="Lang D."/>
            <person name="Zimmer A."/>
            <person name="Terry A."/>
            <person name="Salamov A."/>
            <person name="Shapiro H."/>
            <person name="Nishiyama T."/>
            <person name="Perroud P.-F."/>
            <person name="Lindquist E."/>
            <person name="Kamisugi Y."/>
            <person name="Tanahashi T."/>
            <person name="Sakakibara K."/>
            <person name="Fujita T."/>
            <person name="Oishi K."/>
            <person name="Shin-I T."/>
            <person name="Kuroki Y."/>
            <person name="Toyoda A."/>
            <person name="Suzuki Y."/>
            <person name="Hashimoto A."/>
            <person name="Yamaguchi K."/>
            <person name="Sugano A."/>
            <person name="Kohara Y."/>
            <person name="Fujiyama A."/>
            <person name="Anterola A."/>
            <person name="Aoki S."/>
            <person name="Ashton N."/>
            <person name="Barbazuk W.B."/>
            <person name="Barker E."/>
            <person name="Bennetzen J."/>
            <person name="Bezanilla M."/>
            <person name="Blankenship R."/>
            <person name="Cho S.H."/>
            <person name="Dutcher S."/>
            <person name="Estelle M."/>
            <person name="Fawcett J.A."/>
            <person name="Gundlach H."/>
            <person name="Hanada K."/>
            <person name="Heyl A."/>
            <person name="Hicks K.A."/>
            <person name="Hugh J."/>
            <person name="Lohr M."/>
            <person name="Mayer K."/>
            <person name="Melkozernov A."/>
            <person name="Murata T."/>
            <person name="Nelson D."/>
            <person name="Pils B."/>
            <person name="Prigge M."/>
            <person name="Reiss B."/>
            <person name="Renner T."/>
            <person name="Rombauts S."/>
            <person name="Rushton P."/>
            <person name="Sanderfoot A."/>
            <person name="Schween G."/>
            <person name="Shiu S.-H."/>
            <person name="Stueber K."/>
            <person name="Theodoulou F.L."/>
            <person name="Tu H."/>
            <person name="Van de Peer Y."/>
            <person name="Verrier P.J."/>
            <person name="Waters E."/>
            <person name="Wood A."/>
            <person name="Yang L."/>
            <person name="Cove D."/>
            <person name="Cuming A."/>
            <person name="Hasebe M."/>
            <person name="Lucas S."/>
            <person name="Mishler D.B."/>
            <person name="Reski R."/>
            <person name="Grigoriev I."/>
            <person name="Quatrano R.S."/>
            <person name="Boore J.L."/>
        </authorList>
    </citation>
    <scope>NUCLEOTIDE SEQUENCE [LARGE SCALE GENOMIC DNA]</scope>
    <source>
        <strain evidence="12 13">cv. Gransden 2004</strain>
    </source>
</reference>
<evidence type="ECO:0000313" key="12">
    <source>
        <dbReference type="EnsemblPlants" id="Pp3c14_15640V3.5"/>
    </source>
</evidence>
<feature type="transmembrane region" description="Helical" evidence="11">
    <location>
        <begin position="155"/>
        <end position="177"/>
    </location>
</feature>
<protein>
    <submittedName>
        <fullName evidence="12">Uncharacterized protein</fullName>
    </submittedName>
</protein>
<reference evidence="12 13" key="2">
    <citation type="journal article" date="2018" name="Plant J.">
        <title>The Physcomitrella patens chromosome-scale assembly reveals moss genome structure and evolution.</title>
        <authorList>
            <person name="Lang D."/>
            <person name="Ullrich K.K."/>
            <person name="Murat F."/>
            <person name="Fuchs J."/>
            <person name="Jenkins J."/>
            <person name="Haas F.B."/>
            <person name="Piednoel M."/>
            <person name="Gundlach H."/>
            <person name="Van Bel M."/>
            <person name="Meyberg R."/>
            <person name="Vives C."/>
            <person name="Morata J."/>
            <person name="Symeonidi A."/>
            <person name="Hiss M."/>
            <person name="Muchero W."/>
            <person name="Kamisugi Y."/>
            <person name="Saleh O."/>
            <person name="Blanc G."/>
            <person name="Decker E.L."/>
            <person name="van Gessel N."/>
            <person name="Grimwood J."/>
            <person name="Hayes R.D."/>
            <person name="Graham S.W."/>
            <person name="Gunter L.E."/>
            <person name="McDaniel S.F."/>
            <person name="Hoernstein S.N.W."/>
            <person name="Larsson A."/>
            <person name="Li F.W."/>
            <person name="Perroud P.F."/>
            <person name="Phillips J."/>
            <person name="Ranjan P."/>
            <person name="Rokshar D.S."/>
            <person name="Rothfels C.J."/>
            <person name="Schneider L."/>
            <person name="Shu S."/>
            <person name="Stevenson D.W."/>
            <person name="Thummler F."/>
            <person name="Tillich M."/>
            <person name="Villarreal Aguilar J.C."/>
            <person name="Widiez T."/>
            <person name="Wong G.K."/>
            <person name="Wymore A."/>
            <person name="Zhang Y."/>
            <person name="Zimmer A.D."/>
            <person name="Quatrano R.S."/>
            <person name="Mayer K.F.X."/>
            <person name="Goodstein D."/>
            <person name="Casacuberta J.M."/>
            <person name="Vandepoele K."/>
            <person name="Reski R."/>
            <person name="Cuming A.C."/>
            <person name="Tuskan G.A."/>
            <person name="Maumus F."/>
            <person name="Salse J."/>
            <person name="Schmutz J."/>
            <person name="Rensing S.A."/>
        </authorList>
    </citation>
    <scope>NUCLEOTIDE SEQUENCE [LARGE SCALE GENOMIC DNA]</scope>
    <source>
        <strain evidence="12 13">cv. Gransden 2004</strain>
    </source>
</reference>
<keyword evidence="9 11" id="KW-0472">Membrane</keyword>
<organism evidence="12 13">
    <name type="scientific">Physcomitrium patens</name>
    <name type="common">Spreading-leaved earth moss</name>
    <name type="synonym">Physcomitrella patens</name>
    <dbReference type="NCBI Taxonomy" id="3218"/>
    <lineage>
        <taxon>Eukaryota</taxon>
        <taxon>Viridiplantae</taxon>
        <taxon>Streptophyta</taxon>
        <taxon>Embryophyta</taxon>
        <taxon>Bryophyta</taxon>
        <taxon>Bryophytina</taxon>
        <taxon>Bryopsida</taxon>
        <taxon>Funariidae</taxon>
        <taxon>Funariales</taxon>
        <taxon>Funariaceae</taxon>
        <taxon>Physcomitrium</taxon>
    </lineage>
</organism>
<keyword evidence="8" id="KW-0406">Ion transport</keyword>
<evidence type="ECO:0000256" key="11">
    <source>
        <dbReference type="SAM" id="Phobius"/>
    </source>
</evidence>
<comment type="similarity">
    <text evidence="3">Belongs to the SLAC1 S-type anion channel family.</text>
</comment>
<evidence type="ECO:0000256" key="6">
    <source>
        <dbReference type="ARBA" id="ARBA00022692"/>
    </source>
</evidence>
<keyword evidence="5" id="KW-1003">Cell membrane</keyword>
<feature type="transmembrane region" description="Helical" evidence="11">
    <location>
        <begin position="262"/>
        <end position="284"/>
    </location>
</feature>
<dbReference type="Proteomes" id="UP000006727">
    <property type="component" value="Chromosome 14"/>
</dbReference>
<keyword evidence="6 11" id="KW-0812">Transmembrane</keyword>
<dbReference type="GO" id="GO:0012505">
    <property type="term" value="C:endomembrane system"/>
    <property type="evidence" value="ECO:0007669"/>
    <property type="project" value="UniProtKB-SubCell"/>
</dbReference>